<organism evidence="3 4">
    <name type="scientific">Arsenophonus nasoniae</name>
    <name type="common">son-killer infecting Nasonia vitripennis</name>
    <dbReference type="NCBI Taxonomy" id="638"/>
    <lineage>
        <taxon>Bacteria</taxon>
        <taxon>Pseudomonadati</taxon>
        <taxon>Pseudomonadota</taxon>
        <taxon>Gammaproteobacteria</taxon>
        <taxon>Enterobacterales</taxon>
        <taxon>Morganellaceae</taxon>
        <taxon>Arsenophonus</taxon>
    </lineage>
</organism>
<reference evidence="3 4" key="1">
    <citation type="submission" date="2019-03" db="EMBL/GenBank/DDBJ databases">
        <title>Long-read sequencing reveals hyperdense prophage content in a complex bacterial symbiont genome.</title>
        <authorList>
            <person name="Frost C.L."/>
            <person name="Siozios S."/>
            <person name="Nadal-Jimenez P."/>
            <person name="Brockhurst M.A."/>
            <person name="King K.C."/>
            <person name="Darby A.C."/>
            <person name="Hurst G.D.D."/>
        </authorList>
    </citation>
    <scope>NUCLEOTIDE SEQUENCE [LARGE SCALE GENOMIC DNA]</scope>
    <source>
        <strain evidence="3 4">FIN</strain>
    </source>
</reference>
<dbReference type="NCBIfam" id="NF038214">
    <property type="entry name" value="IS21_help_AAA"/>
    <property type="match status" value="1"/>
</dbReference>
<evidence type="ECO:0000259" key="2">
    <source>
        <dbReference type="PROSITE" id="PS50994"/>
    </source>
</evidence>
<dbReference type="SUPFAM" id="SSF53098">
    <property type="entry name" value="Ribonuclease H-like"/>
    <property type="match status" value="1"/>
</dbReference>
<dbReference type="FunFam" id="3.40.50.300:FF:000606">
    <property type="entry name" value="IS100 transposase orfB"/>
    <property type="match status" value="1"/>
</dbReference>
<keyword evidence="3" id="KW-0067">ATP-binding</keyword>
<name>A0A4P7KV34_9GAMM</name>
<dbReference type="InterPro" id="IPR003593">
    <property type="entry name" value="AAA+_ATPase"/>
</dbReference>
<dbReference type="KEGG" id="ans:ArsFIN_23650"/>
<dbReference type="PANTHER" id="PTHR30050">
    <property type="entry name" value="CHROMOSOMAL REPLICATION INITIATOR PROTEIN DNAA"/>
    <property type="match status" value="1"/>
</dbReference>
<dbReference type="Pfam" id="PF01695">
    <property type="entry name" value="IstB_IS21"/>
    <property type="match status" value="1"/>
</dbReference>
<dbReference type="GO" id="GO:0006260">
    <property type="term" value="P:DNA replication"/>
    <property type="evidence" value="ECO:0007669"/>
    <property type="project" value="TreeGrafter"/>
</dbReference>
<dbReference type="InterPro" id="IPR002611">
    <property type="entry name" value="IstB_ATP-bd"/>
</dbReference>
<dbReference type="EMBL" id="CP038613">
    <property type="protein sequence ID" value="QBY43796.1"/>
    <property type="molecule type" value="Genomic_DNA"/>
</dbReference>
<dbReference type="Gene3D" id="3.30.420.10">
    <property type="entry name" value="Ribonuclease H-like superfamily/Ribonuclease H"/>
    <property type="match status" value="1"/>
</dbReference>
<dbReference type="SUPFAM" id="SSF52540">
    <property type="entry name" value="P-loop containing nucleoside triphosphate hydrolases"/>
    <property type="match status" value="1"/>
</dbReference>
<dbReference type="SMART" id="SM00382">
    <property type="entry name" value="AAA"/>
    <property type="match status" value="1"/>
</dbReference>
<keyword evidence="3" id="KW-0547">Nucleotide-binding</keyword>
<feature type="domain" description="Integrase catalytic" evidence="2">
    <location>
        <begin position="1"/>
        <end position="114"/>
    </location>
</feature>
<dbReference type="CDD" id="cd00009">
    <property type="entry name" value="AAA"/>
    <property type="match status" value="1"/>
</dbReference>
<sequence length="413" mass="46836">MCDNAKSLIIERDAYAEGDHKLHVEMLQMSKDYGFKLKACKPYRAKTKGKVERFNHYLKNSFIVPLNTDLRAHNLELDIEIANAKVGPWLQRVAHQRIHGTTLEKPADRLAKEVKSLLPLPARVCQSIPQTNTLNIPIVPPLNLSVCNTQSAYTKHYWEVNMLLHEQIEHLCESLKLNSIPTHWSSLAENALPKTKLRRVLLSLLKCEQQQRDERTRNLLSRMAGFPAHKELNTFDFKFATGIPKQHIQELSALTFIERNENVVLLGPSGVGKTHLAIGLGLKAVQAKKKTRFTTAAELMLQLSTAKRQNKLKQYLSRSVMAPKLLIIDEIGYLPFGREEANLFFNVIAKRYEHGSVILTSNLSFGQWPSAFADDATLTAAMLDRLLHHSHVLQLSGESYRLKDKRRSGAITE</sequence>
<dbReference type="AlphaFoldDB" id="A0A4P7KV34"/>
<proteinExistence type="inferred from homology"/>
<dbReference type="Proteomes" id="UP000295134">
    <property type="component" value="Chromosome"/>
</dbReference>
<dbReference type="InterPro" id="IPR012337">
    <property type="entry name" value="RNaseH-like_sf"/>
</dbReference>
<protein>
    <submittedName>
        <fullName evidence="3">Insertion sequence putative ATP-binding protein</fullName>
    </submittedName>
</protein>
<dbReference type="GO" id="GO:0003676">
    <property type="term" value="F:nucleic acid binding"/>
    <property type="evidence" value="ECO:0007669"/>
    <property type="project" value="InterPro"/>
</dbReference>
<evidence type="ECO:0000313" key="3">
    <source>
        <dbReference type="EMBL" id="QBY43796.1"/>
    </source>
</evidence>
<gene>
    <name evidence="3" type="ORF">ArsFIN_23650</name>
</gene>
<dbReference type="GO" id="GO:0015074">
    <property type="term" value="P:DNA integration"/>
    <property type="evidence" value="ECO:0007669"/>
    <property type="project" value="InterPro"/>
</dbReference>
<accession>A0A4P7KV34</accession>
<dbReference type="InterPro" id="IPR047661">
    <property type="entry name" value="IstB"/>
</dbReference>
<dbReference type="InterPro" id="IPR027417">
    <property type="entry name" value="P-loop_NTPase"/>
</dbReference>
<dbReference type="PANTHER" id="PTHR30050:SF4">
    <property type="entry name" value="ATP-BINDING PROTEIN RV3427C IN INSERTION SEQUENCE-RELATED"/>
    <property type="match status" value="1"/>
</dbReference>
<dbReference type="PROSITE" id="PS50994">
    <property type="entry name" value="INTEGRASE"/>
    <property type="match status" value="1"/>
</dbReference>
<dbReference type="NCBIfam" id="NF006616">
    <property type="entry name" value="PRK09183.1"/>
    <property type="match status" value="1"/>
</dbReference>
<evidence type="ECO:0000256" key="1">
    <source>
        <dbReference type="ARBA" id="ARBA00008059"/>
    </source>
</evidence>
<comment type="similarity">
    <text evidence="1">Belongs to the IS21/IS1162 putative ATP-binding protein family.</text>
</comment>
<dbReference type="Gene3D" id="3.40.50.300">
    <property type="entry name" value="P-loop containing nucleotide triphosphate hydrolases"/>
    <property type="match status" value="1"/>
</dbReference>
<dbReference type="InterPro" id="IPR001584">
    <property type="entry name" value="Integrase_cat-core"/>
</dbReference>
<evidence type="ECO:0000313" key="4">
    <source>
        <dbReference type="Proteomes" id="UP000295134"/>
    </source>
</evidence>
<dbReference type="GO" id="GO:0005524">
    <property type="term" value="F:ATP binding"/>
    <property type="evidence" value="ECO:0007669"/>
    <property type="project" value="UniProtKB-KW"/>
</dbReference>
<dbReference type="InterPro" id="IPR036397">
    <property type="entry name" value="RNaseH_sf"/>
</dbReference>